<gene>
    <name evidence="3" type="ORF">CtesDRAFT_PD0448</name>
</gene>
<name>B7WTD4_COMTK</name>
<sequence>MKVLQAQNQPGPALERVHDLYAAALERNRDEFEAMARRLHRGASKSQRAANRPIALQPCGTAALRAVCGVANPRNSAAIAAVSRLASHPAKPLSRHEEIVNTFLARAWRRRLLALALLAGGSAALGVAQAQTAYPSKTVRMIVGFPAGTGPDVVARLLAQKLSEAWGGVGVVVDNKPGAAGLIAASEAARAPADGYTIMLAETGQLSIAPNTYQRLAYQPRKDFAPVSQVVSSDFVLLVNPEKVKARNVRDFVAWTRQQNGLFMATFGAGTPGHFGAYMFGDAVQSKPEVVHYKSTSDALSGIFSGDVQGVFASSGMAIPQVRAGKLVALGSTGSARVEQLPELPTMKEQGFGNLEFSSWFGIVAPARTPADVVSKLNADLLKVLQSGDGRARLQEAGFRVTGTSAQQFADIIAADTVKWGKAVAATGFKAD</sequence>
<keyword evidence="2" id="KW-0472">Membrane</keyword>
<dbReference type="PANTHER" id="PTHR42928">
    <property type="entry name" value="TRICARBOXYLATE-BINDING PROTEIN"/>
    <property type="match status" value="1"/>
</dbReference>
<evidence type="ECO:0000256" key="1">
    <source>
        <dbReference type="ARBA" id="ARBA00006987"/>
    </source>
</evidence>
<feature type="transmembrane region" description="Helical" evidence="2">
    <location>
        <begin position="112"/>
        <end position="130"/>
    </location>
</feature>
<dbReference type="PANTHER" id="PTHR42928:SF5">
    <property type="entry name" value="BLR1237 PROTEIN"/>
    <property type="match status" value="1"/>
</dbReference>
<comment type="caution">
    <text evidence="3">The sequence shown here is derived from an EMBL/GenBank/DDBJ whole genome shotgun (WGS) entry which is preliminary data.</text>
</comment>
<evidence type="ECO:0000313" key="3">
    <source>
        <dbReference type="EMBL" id="EED65502.1"/>
    </source>
</evidence>
<dbReference type="eggNOG" id="COG3181">
    <property type="taxonomic scope" value="Bacteria"/>
</dbReference>
<dbReference type="EMBL" id="AAUJ02000001">
    <property type="protein sequence ID" value="EED65502.1"/>
    <property type="molecule type" value="Genomic_DNA"/>
</dbReference>
<dbReference type="InterPro" id="IPR005064">
    <property type="entry name" value="BUG"/>
</dbReference>
<organism evidence="3 4">
    <name type="scientific">Comamonas testosteroni (strain DSM 14576 / KF-1)</name>
    <name type="common">Pseudomonas testosteroni</name>
    <dbReference type="NCBI Taxonomy" id="399795"/>
    <lineage>
        <taxon>Bacteria</taxon>
        <taxon>Pseudomonadati</taxon>
        <taxon>Pseudomonadota</taxon>
        <taxon>Betaproteobacteria</taxon>
        <taxon>Burkholderiales</taxon>
        <taxon>Comamonadaceae</taxon>
        <taxon>Comamonas</taxon>
    </lineage>
</organism>
<evidence type="ECO:0000256" key="2">
    <source>
        <dbReference type="SAM" id="Phobius"/>
    </source>
</evidence>
<dbReference type="InterPro" id="IPR042100">
    <property type="entry name" value="Bug_dom1"/>
</dbReference>
<accession>B7WTD4</accession>
<reference evidence="3 4" key="1">
    <citation type="journal article" date="2004" name="Appl. Environ. Microbiol.">
        <title>Mineralization of individual congeners of linear alkylbenzenesulfonate by defined pairs of heterotrophic bacteria.</title>
        <authorList>
            <person name="Schleheck D."/>
            <person name="Knepper T.P."/>
            <person name="Fischer K."/>
            <person name="Cook A.M."/>
        </authorList>
    </citation>
    <scope>NUCLEOTIDE SEQUENCE [LARGE SCALE GENOMIC DNA]</scope>
    <source>
        <strain evidence="4">DSM 14576 / KF-1</strain>
    </source>
</reference>
<evidence type="ECO:0008006" key="5">
    <source>
        <dbReference type="Google" id="ProtNLM"/>
    </source>
</evidence>
<dbReference type="SUPFAM" id="SSF53850">
    <property type="entry name" value="Periplasmic binding protein-like II"/>
    <property type="match status" value="1"/>
</dbReference>
<comment type="similarity">
    <text evidence="1">Belongs to the UPF0065 (bug) family.</text>
</comment>
<dbReference type="Gene3D" id="3.40.190.150">
    <property type="entry name" value="Bordetella uptake gene, domain 1"/>
    <property type="match status" value="1"/>
</dbReference>
<dbReference type="CDD" id="cd07012">
    <property type="entry name" value="PBP2_Bug_TTT"/>
    <property type="match status" value="1"/>
</dbReference>
<dbReference type="AlphaFoldDB" id="B7WTD4"/>
<protein>
    <recommendedName>
        <fullName evidence="5">Tripartite tricarboxylate transporter substrate binding protein</fullName>
    </recommendedName>
</protein>
<dbReference type="Gene3D" id="3.40.190.10">
    <property type="entry name" value="Periplasmic binding protein-like II"/>
    <property type="match status" value="1"/>
</dbReference>
<evidence type="ECO:0000313" key="4">
    <source>
        <dbReference type="Proteomes" id="UP000003039"/>
    </source>
</evidence>
<keyword evidence="2" id="KW-0812">Transmembrane</keyword>
<keyword evidence="2" id="KW-1133">Transmembrane helix</keyword>
<dbReference type="Pfam" id="PF03401">
    <property type="entry name" value="TctC"/>
    <property type="match status" value="1"/>
</dbReference>
<proteinExistence type="inferred from homology"/>
<dbReference type="Proteomes" id="UP000003039">
    <property type="component" value="Unassembled WGS sequence"/>
</dbReference>